<dbReference type="InterPro" id="IPR003677">
    <property type="entry name" value="ANIS5_cation-bd"/>
</dbReference>
<feature type="chain" id="PRO_5005895618" evidence="2">
    <location>
        <begin position="19"/>
        <end position="154"/>
    </location>
</feature>
<keyword evidence="4" id="KW-1185">Reference proteome</keyword>
<evidence type="ECO:0000256" key="2">
    <source>
        <dbReference type="SAM" id="SignalP"/>
    </source>
</evidence>
<evidence type="ECO:0000313" key="4">
    <source>
        <dbReference type="Proteomes" id="UP000046392"/>
    </source>
</evidence>
<feature type="coiled-coil region" evidence="1">
    <location>
        <begin position="67"/>
        <end position="94"/>
    </location>
</feature>
<protein>
    <submittedName>
        <fullName evidence="5">DUF148 domain-containing protein</fullName>
    </submittedName>
</protein>
<dbReference type="SUPFAM" id="SSF58113">
    <property type="entry name" value="Apolipoprotein A-I"/>
    <property type="match status" value="1"/>
</dbReference>
<name>A0A0N5C847_STREA</name>
<organism evidence="4 5">
    <name type="scientific">Strongyloides papillosus</name>
    <name type="common">Intestinal threadworm</name>
    <dbReference type="NCBI Taxonomy" id="174720"/>
    <lineage>
        <taxon>Eukaryota</taxon>
        <taxon>Metazoa</taxon>
        <taxon>Ecdysozoa</taxon>
        <taxon>Nematoda</taxon>
        <taxon>Chromadorea</taxon>
        <taxon>Rhabditida</taxon>
        <taxon>Tylenchina</taxon>
        <taxon>Panagrolaimomorpha</taxon>
        <taxon>Strongyloidoidea</taxon>
        <taxon>Strongyloididae</taxon>
        <taxon>Strongyloides</taxon>
    </lineage>
</organism>
<feature type="signal peptide" evidence="2">
    <location>
        <begin position="1"/>
        <end position="18"/>
    </location>
</feature>
<dbReference type="Pfam" id="PF02520">
    <property type="entry name" value="ANIS5_cation-bd"/>
    <property type="match status" value="1"/>
</dbReference>
<keyword evidence="1" id="KW-0175">Coiled coil</keyword>
<evidence type="ECO:0000313" key="5">
    <source>
        <dbReference type="WBParaSite" id="SPAL_0001410300.1"/>
    </source>
</evidence>
<dbReference type="PANTHER" id="PTHR21593:SF36">
    <property type="entry name" value="DUF148 DOMAIN-CONTAINING PROTEIN-RELATED"/>
    <property type="match status" value="1"/>
</dbReference>
<proteinExistence type="predicted"/>
<keyword evidence="2" id="KW-0732">Signal</keyword>
<dbReference type="InterPro" id="IPR052823">
    <property type="entry name" value="SXP/RAL-2_related"/>
</dbReference>
<evidence type="ECO:0000256" key="1">
    <source>
        <dbReference type="SAM" id="Coils"/>
    </source>
</evidence>
<dbReference type="AlphaFoldDB" id="A0A0N5C847"/>
<dbReference type="WBParaSite" id="SPAL_0001410300.1">
    <property type="protein sequence ID" value="SPAL_0001410300.1"/>
    <property type="gene ID" value="SPAL_0001410300"/>
</dbReference>
<sequence>MKLLILAITFIALGSVMSHHGMNAGGPDFMEKMSEEGKQKFKELMDDDSRTKGEIENEISNIIASESDEVKKEFEEVKAKKEQFQNELKTKFQDTISKLSPEAQNVVSQIESIHNNTYITLEQEFQQIKDVIATVTDETVKAELEELKKNISKQ</sequence>
<dbReference type="Proteomes" id="UP000046392">
    <property type="component" value="Unplaced"/>
</dbReference>
<feature type="domain" description="SXP/RAL-2 family protein Ani s 5-like cation-binding" evidence="3">
    <location>
        <begin position="36"/>
        <end position="138"/>
    </location>
</feature>
<reference evidence="5" key="1">
    <citation type="submission" date="2017-02" db="UniProtKB">
        <authorList>
            <consortium name="WormBaseParasite"/>
        </authorList>
    </citation>
    <scope>IDENTIFICATION</scope>
</reference>
<evidence type="ECO:0000259" key="3">
    <source>
        <dbReference type="Pfam" id="PF02520"/>
    </source>
</evidence>
<accession>A0A0N5C847</accession>
<dbReference type="PANTHER" id="PTHR21593">
    <property type="entry name" value="PRION-LIKE- Q/N-RICH -DOMAIN-BEARING PROTEIN PROTEIN"/>
    <property type="match status" value="1"/>
</dbReference>